<dbReference type="CDD" id="cd00067">
    <property type="entry name" value="GAL4"/>
    <property type="match status" value="1"/>
</dbReference>
<feature type="transmembrane region" description="Helical" evidence="10">
    <location>
        <begin position="102"/>
        <end position="121"/>
    </location>
</feature>
<feature type="transmembrane region" description="Helical" evidence="10">
    <location>
        <begin position="394"/>
        <end position="414"/>
    </location>
</feature>
<proteinExistence type="inferred from homology"/>
<dbReference type="InterPro" id="IPR001138">
    <property type="entry name" value="Zn2Cys6_DnaBD"/>
</dbReference>
<dbReference type="Proteomes" id="UP000829685">
    <property type="component" value="Unassembled WGS sequence"/>
</dbReference>
<dbReference type="PRINTS" id="PR00171">
    <property type="entry name" value="SUGRTRNSPORT"/>
</dbReference>
<dbReference type="PROSITE" id="PS50048">
    <property type="entry name" value="ZN2_CY6_FUNGAL_2"/>
    <property type="match status" value="1"/>
</dbReference>
<gene>
    <name evidence="13" type="ORF">JX265_004752</name>
</gene>
<comment type="similarity">
    <text evidence="2">Belongs to the major facilitator superfamily. Sugar transporter (TC 2.A.1.1) family.</text>
</comment>
<dbReference type="InterPro" id="IPR007219">
    <property type="entry name" value="XnlR_reg_dom"/>
</dbReference>
<dbReference type="InterPro" id="IPR020846">
    <property type="entry name" value="MFS_dom"/>
</dbReference>
<dbReference type="InterPro" id="IPR003663">
    <property type="entry name" value="Sugar/inositol_transpt"/>
</dbReference>
<evidence type="ECO:0000256" key="3">
    <source>
        <dbReference type="ARBA" id="ARBA00022448"/>
    </source>
</evidence>
<dbReference type="GO" id="GO:0006351">
    <property type="term" value="P:DNA-templated transcription"/>
    <property type="evidence" value="ECO:0007669"/>
    <property type="project" value="InterPro"/>
</dbReference>
<dbReference type="PANTHER" id="PTHR48022">
    <property type="entry name" value="PLASTIDIC GLUCOSE TRANSPORTER 4"/>
    <property type="match status" value="1"/>
</dbReference>
<dbReference type="PROSITE" id="PS00463">
    <property type="entry name" value="ZN2_CY6_FUNGAL_1"/>
    <property type="match status" value="1"/>
</dbReference>
<feature type="domain" description="Zn(2)-C6 fungal-type" evidence="11">
    <location>
        <begin position="709"/>
        <end position="741"/>
    </location>
</feature>
<feature type="transmembrane region" description="Helical" evidence="10">
    <location>
        <begin position="197"/>
        <end position="215"/>
    </location>
</feature>
<organism evidence="13 14">
    <name type="scientific">Neoarthrinium moseri</name>
    <dbReference type="NCBI Taxonomy" id="1658444"/>
    <lineage>
        <taxon>Eukaryota</taxon>
        <taxon>Fungi</taxon>
        <taxon>Dikarya</taxon>
        <taxon>Ascomycota</taxon>
        <taxon>Pezizomycotina</taxon>
        <taxon>Sordariomycetes</taxon>
        <taxon>Xylariomycetidae</taxon>
        <taxon>Amphisphaeriales</taxon>
        <taxon>Apiosporaceae</taxon>
        <taxon>Neoarthrinium</taxon>
    </lineage>
</organism>
<dbReference type="InterPro" id="IPR036259">
    <property type="entry name" value="MFS_trans_sf"/>
</dbReference>
<dbReference type="SUPFAM" id="SSF103473">
    <property type="entry name" value="MFS general substrate transporter"/>
    <property type="match status" value="1"/>
</dbReference>
<dbReference type="Pfam" id="PF00172">
    <property type="entry name" value="Zn_clus"/>
    <property type="match status" value="1"/>
</dbReference>
<dbReference type="PROSITE" id="PS50850">
    <property type="entry name" value="MFS"/>
    <property type="match status" value="1"/>
</dbReference>
<feature type="transmembrane region" description="Helical" evidence="10">
    <location>
        <begin position="76"/>
        <end position="95"/>
    </location>
</feature>
<dbReference type="PANTHER" id="PTHR48022:SF8">
    <property type="entry name" value="MAJOR FACILITATOR SUPERFAMILY (MFS) PROFILE DOMAIN-CONTAINING PROTEIN-RELATED"/>
    <property type="match status" value="1"/>
</dbReference>
<keyword evidence="6 10" id="KW-1133">Transmembrane helix</keyword>
<feature type="region of interest" description="Disordered" evidence="9">
    <location>
        <begin position="638"/>
        <end position="701"/>
    </location>
</feature>
<feature type="transmembrane region" description="Helical" evidence="10">
    <location>
        <begin position="287"/>
        <end position="309"/>
    </location>
</feature>
<feature type="transmembrane region" description="Helical" evidence="10">
    <location>
        <begin position="356"/>
        <end position="374"/>
    </location>
</feature>
<dbReference type="SMART" id="SM00066">
    <property type="entry name" value="GAL4"/>
    <property type="match status" value="1"/>
</dbReference>
<evidence type="ECO:0000256" key="8">
    <source>
        <dbReference type="ARBA" id="ARBA00023242"/>
    </source>
</evidence>
<evidence type="ECO:0000256" key="1">
    <source>
        <dbReference type="ARBA" id="ARBA00004141"/>
    </source>
</evidence>
<keyword evidence="8" id="KW-0539">Nucleus</keyword>
<dbReference type="GO" id="GO:0003677">
    <property type="term" value="F:DNA binding"/>
    <property type="evidence" value="ECO:0007669"/>
    <property type="project" value="InterPro"/>
</dbReference>
<feature type="transmembrane region" description="Helical" evidence="10">
    <location>
        <begin position="21"/>
        <end position="41"/>
    </location>
</feature>
<evidence type="ECO:0000256" key="5">
    <source>
        <dbReference type="ARBA" id="ARBA00022723"/>
    </source>
</evidence>
<dbReference type="GO" id="GO:0000981">
    <property type="term" value="F:DNA-binding transcription factor activity, RNA polymerase II-specific"/>
    <property type="evidence" value="ECO:0007669"/>
    <property type="project" value="InterPro"/>
</dbReference>
<dbReference type="GO" id="GO:0005351">
    <property type="term" value="F:carbohydrate:proton symporter activity"/>
    <property type="evidence" value="ECO:0007669"/>
    <property type="project" value="TreeGrafter"/>
</dbReference>
<feature type="transmembrane region" description="Helical" evidence="10">
    <location>
        <begin position="160"/>
        <end position="177"/>
    </location>
</feature>
<name>A0A9P9WQA4_9PEZI</name>
<comment type="subcellular location">
    <subcellularLocation>
        <location evidence="1">Membrane</location>
        <topology evidence="1">Multi-pass membrane protein</topology>
    </subcellularLocation>
</comment>
<dbReference type="Gene3D" id="1.20.1250.20">
    <property type="entry name" value="MFS general substrate transporter like domains"/>
    <property type="match status" value="1"/>
</dbReference>
<dbReference type="Gene3D" id="4.10.240.10">
    <property type="entry name" value="Zn(2)-C6 fungal-type DNA-binding domain"/>
    <property type="match status" value="1"/>
</dbReference>
<comment type="caution">
    <text evidence="13">The sequence shown here is derived from an EMBL/GenBank/DDBJ whole genome shotgun (WGS) entry which is preliminary data.</text>
</comment>
<evidence type="ECO:0000259" key="12">
    <source>
        <dbReference type="PROSITE" id="PS50850"/>
    </source>
</evidence>
<accession>A0A9P9WQA4</accession>
<evidence type="ECO:0000313" key="13">
    <source>
        <dbReference type="EMBL" id="KAI1874544.1"/>
    </source>
</evidence>
<dbReference type="Pfam" id="PF00083">
    <property type="entry name" value="Sugar_tr"/>
    <property type="match status" value="1"/>
</dbReference>
<keyword evidence="4 10" id="KW-0812">Transmembrane</keyword>
<evidence type="ECO:0000256" key="4">
    <source>
        <dbReference type="ARBA" id="ARBA00022692"/>
    </source>
</evidence>
<dbReference type="GO" id="GO:0008270">
    <property type="term" value="F:zinc ion binding"/>
    <property type="evidence" value="ECO:0007669"/>
    <property type="project" value="InterPro"/>
</dbReference>
<reference evidence="13" key="1">
    <citation type="submission" date="2021-03" db="EMBL/GenBank/DDBJ databases">
        <title>Revisited historic fungal species revealed as producer of novel bioactive compounds through whole genome sequencing and comparative genomics.</title>
        <authorList>
            <person name="Vignolle G.A."/>
            <person name="Hochenegger N."/>
            <person name="Mach R.L."/>
            <person name="Mach-Aigner A.R."/>
            <person name="Javad Rahimi M."/>
            <person name="Salim K.A."/>
            <person name="Chan C.M."/>
            <person name="Lim L.B.L."/>
            <person name="Cai F."/>
            <person name="Druzhinina I.S."/>
            <person name="U'Ren J.M."/>
            <person name="Derntl C."/>
        </authorList>
    </citation>
    <scope>NUCLEOTIDE SEQUENCE</scope>
    <source>
        <strain evidence="13">TUCIM 5799</strain>
    </source>
</reference>
<dbReference type="NCBIfam" id="TIGR00879">
    <property type="entry name" value="SP"/>
    <property type="match status" value="1"/>
</dbReference>
<keyword evidence="3" id="KW-0813">Transport</keyword>
<feature type="transmembrane region" description="Helical" evidence="10">
    <location>
        <begin position="329"/>
        <end position="347"/>
    </location>
</feature>
<dbReference type="InterPro" id="IPR005829">
    <property type="entry name" value="Sugar_transporter_CS"/>
</dbReference>
<evidence type="ECO:0000256" key="6">
    <source>
        <dbReference type="ARBA" id="ARBA00022989"/>
    </source>
</evidence>
<dbReference type="CDD" id="cd12148">
    <property type="entry name" value="fungal_TF_MHR"/>
    <property type="match status" value="1"/>
</dbReference>
<keyword evidence="14" id="KW-1185">Reference proteome</keyword>
<feature type="region of interest" description="Disordered" evidence="9">
    <location>
        <begin position="779"/>
        <end position="805"/>
    </location>
</feature>
<evidence type="ECO:0000256" key="2">
    <source>
        <dbReference type="ARBA" id="ARBA00010992"/>
    </source>
</evidence>
<dbReference type="InterPro" id="IPR050360">
    <property type="entry name" value="MFS_Sugar_Transporters"/>
</dbReference>
<feature type="domain" description="Major facilitator superfamily (MFS) profile" evidence="12">
    <location>
        <begin position="28"/>
        <end position="480"/>
    </location>
</feature>
<dbReference type="SMART" id="SM00906">
    <property type="entry name" value="Fungal_trans"/>
    <property type="match status" value="1"/>
</dbReference>
<sequence length="1323" mass="147902">MGGGTSIWASPDWKSDPKEIFNWKLFYLTTTVAFAGCSYGFDQGNIGGVLTLPSFKRAFGLDVLSEDEADQRAGNIAAMLAAGGSAGALLAAPFADFLGRKYSMIIFGCLFLVGATMQEIATLDVFYAGRFIAGLAIGATSMLAPQYLGENSPKSIRGSLTTSYNLCIILALSLAFWTNYGVSLWTTSSNLQWKLALGIQIIPGGFMFLMMFFVIDTPRALIARGKREQGLKSLCKLRNLPAEHHYVNQEYMEVCAQVDAEQEVTKGLNYWVVIKDIVTVPSNRRRFFLAAWLFLFHKFTGTDSLNYFAPEIFEMIGVAPGSLSLLTTGVYGLVKLATTIIYVAYIVDRVGRRRPLMVGALLQATAMLYIALYVRFANPDSTGGTPAGGIVGIIWIYIYAFGWSFGWSVAPYVVAAEIFPARIRSFSMSICFFINWIVDYGITKATPLMMTNLGWGTFLLYAVLTYIGFVFVFFCMPEFKGRSIESMDDLFQHSIWTMWKHAYPTEEEKVRHDVQEKVVHNLVDEEKAVEAREPNSSHFTGSFLYMAKTNSTLEGQHPIRPWFDRLIETRFLVFCPTMSSRVQPVGLGHPIRPPRNLGAHWGAPASAWTDLAGVIHLLHIPRTSQFSPMTSTQCKKLPLTSNEHRQVRRSISNDKMSKRPWEQAATDDGSAPGASKPRKYSLIDHPHTSHATPTSEPAPIPNISRKVKACAACRKHKIKCIMDESGPPCRRCSEKKLGCVLNKSLQTLISERSESSEAMVHDIEMIHSSLQKVMSTLNLPPLGRLQSPKQRPHTPSSEEPSEFHHVDEVLPSCDVSPKVSPEDDHDLPKVPIQSLYHLTKLSALRSPDAVEPDSAPRRSGAVLDDFISRGTLPLEDAQRLFHLYMNHLDHFMYGIGGRHKTLDALRRSSRILAVSILTVAALHDHQSNSLYGICSKEFRRLLAASIFNRRIDRDYLRAMCIASYWLSEINWTVSGYAIRRATEFNLANHYNRAVQDGNEESADYVRLWYVLYICDQHLSTLYGRPSVIREDFVIQGWDAFIQSSITTNEDKRLVSQVALLNIIHSIRDLFGPDTGEPVPQVYSMQIVSFGRQLDQWLGQWSTALLEHHEHIGRFPRKGVLLHFHFAKLHLYSHVFRGLRNAEIPSYFLDSAASATTAAVAIINALINDPEIQPALIGIPSYMHSMTAFASMFLAKLAMTYGDQLLERTVVIELITRLIDLYHSTAAGKFHLVSMMANGLEKIVKTLKESNNPQEATRYSETLPTGLETNTFPDFGDLGFEGDNTIFDANFLMDFNMNLGASAMHLGNGPTAFETNDLSPSFLT</sequence>
<dbReference type="InterPro" id="IPR005828">
    <property type="entry name" value="MFS_sugar_transport-like"/>
</dbReference>
<evidence type="ECO:0000313" key="14">
    <source>
        <dbReference type="Proteomes" id="UP000829685"/>
    </source>
</evidence>
<dbReference type="InterPro" id="IPR036864">
    <property type="entry name" value="Zn2-C6_fun-type_DNA-bd_sf"/>
</dbReference>
<keyword evidence="5" id="KW-0479">Metal-binding</keyword>
<dbReference type="OrthoDB" id="5296287at2759"/>
<dbReference type="PROSITE" id="PS00216">
    <property type="entry name" value="SUGAR_TRANSPORT_1"/>
    <property type="match status" value="2"/>
</dbReference>
<dbReference type="GO" id="GO:0016020">
    <property type="term" value="C:membrane"/>
    <property type="evidence" value="ECO:0007669"/>
    <property type="project" value="UniProtKB-SubCell"/>
</dbReference>
<feature type="transmembrane region" description="Helical" evidence="10">
    <location>
        <begin position="127"/>
        <end position="148"/>
    </location>
</feature>
<feature type="compositionally biased region" description="Basic and acidic residues" evidence="9">
    <location>
        <begin position="651"/>
        <end position="661"/>
    </location>
</feature>
<dbReference type="SUPFAM" id="SSF57701">
    <property type="entry name" value="Zn2/Cys6 DNA-binding domain"/>
    <property type="match status" value="1"/>
</dbReference>
<dbReference type="EMBL" id="JAFIMR010000009">
    <property type="protein sequence ID" value="KAI1874544.1"/>
    <property type="molecule type" value="Genomic_DNA"/>
</dbReference>
<keyword evidence="7 10" id="KW-0472">Membrane</keyword>
<dbReference type="PROSITE" id="PS00217">
    <property type="entry name" value="SUGAR_TRANSPORT_2"/>
    <property type="match status" value="1"/>
</dbReference>
<feature type="compositionally biased region" description="Polar residues" evidence="9">
    <location>
        <begin position="787"/>
        <end position="798"/>
    </location>
</feature>
<feature type="transmembrane region" description="Helical" evidence="10">
    <location>
        <begin position="455"/>
        <end position="476"/>
    </location>
</feature>
<evidence type="ECO:0000259" key="11">
    <source>
        <dbReference type="PROSITE" id="PS50048"/>
    </source>
</evidence>
<evidence type="ECO:0000256" key="9">
    <source>
        <dbReference type="SAM" id="MobiDB-lite"/>
    </source>
</evidence>
<evidence type="ECO:0000256" key="7">
    <source>
        <dbReference type="ARBA" id="ARBA00023136"/>
    </source>
</evidence>
<evidence type="ECO:0000256" key="10">
    <source>
        <dbReference type="SAM" id="Phobius"/>
    </source>
</evidence>
<protein>
    <submittedName>
        <fullName evidence="13">Uncharacterized protein</fullName>
    </submittedName>
</protein>